<keyword evidence="3" id="KW-1185">Reference proteome</keyword>
<accession>A0A2A9PDV6</accession>
<dbReference type="InterPro" id="IPR001810">
    <property type="entry name" value="F-box_dom"/>
</dbReference>
<dbReference type="SUPFAM" id="SSF81383">
    <property type="entry name" value="F-box domain"/>
    <property type="match status" value="1"/>
</dbReference>
<reference evidence="2 3" key="1">
    <citation type="journal article" date="2015" name="BMC Genomics">
        <title>Gene expression during zombie ant biting behavior reflects the complexity underlying fungal parasitic behavioral manipulation.</title>
        <authorList>
            <person name="de Bekker C."/>
            <person name="Ohm R.A."/>
            <person name="Loreto R.G."/>
            <person name="Sebastian A."/>
            <person name="Albert I."/>
            <person name="Merrow M."/>
            <person name="Brachmann A."/>
            <person name="Hughes D.P."/>
        </authorList>
    </citation>
    <scope>NUCLEOTIDE SEQUENCE [LARGE SCALE GENOMIC DNA]</scope>
    <source>
        <strain evidence="2 3">SC16a</strain>
    </source>
</reference>
<evidence type="ECO:0000259" key="1">
    <source>
        <dbReference type="Pfam" id="PF00646"/>
    </source>
</evidence>
<proteinExistence type="predicted"/>
<name>A0A2A9PDV6_OPHUN</name>
<sequence length="194" mass="22252">MYAQWPYHLADCQRDHAPTQWEVLKIPHTLLMMSQDAQPSALVALPIELVLLIIAYADPVDRLFLALTCKNMLAISSIEPITIPSAPRHRADHLNCSAMLAIMHAIHPRGTRGRPNKSWALCCVCYRYRPKKQKYWQRKEKRPAKDDVSCGLLANYDTVVENWSHRGSTSYQCPECWCEERINTYGHLRPKPGA</sequence>
<dbReference type="CDD" id="cd09917">
    <property type="entry name" value="F-box_SF"/>
    <property type="match status" value="1"/>
</dbReference>
<organism evidence="2 3">
    <name type="scientific">Ophiocordyceps unilateralis</name>
    <name type="common">Zombie-ant fungus</name>
    <name type="synonym">Torrubia unilateralis</name>
    <dbReference type="NCBI Taxonomy" id="268505"/>
    <lineage>
        <taxon>Eukaryota</taxon>
        <taxon>Fungi</taxon>
        <taxon>Dikarya</taxon>
        <taxon>Ascomycota</taxon>
        <taxon>Pezizomycotina</taxon>
        <taxon>Sordariomycetes</taxon>
        <taxon>Hypocreomycetidae</taxon>
        <taxon>Hypocreales</taxon>
        <taxon>Ophiocordycipitaceae</taxon>
        <taxon>Ophiocordyceps</taxon>
    </lineage>
</organism>
<dbReference type="EMBL" id="LAZP02000218">
    <property type="protein sequence ID" value="PFH59191.1"/>
    <property type="molecule type" value="Genomic_DNA"/>
</dbReference>
<comment type="caution">
    <text evidence="2">The sequence shown here is derived from an EMBL/GenBank/DDBJ whole genome shotgun (WGS) entry which is preliminary data.</text>
</comment>
<protein>
    <recommendedName>
        <fullName evidence="1">F-box domain-containing protein</fullName>
    </recommendedName>
</protein>
<evidence type="ECO:0000313" key="2">
    <source>
        <dbReference type="EMBL" id="PFH59191.1"/>
    </source>
</evidence>
<gene>
    <name evidence="2" type="ORF">XA68_12675</name>
</gene>
<dbReference type="InterPro" id="IPR036047">
    <property type="entry name" value="F-box-like_dom_sf"/>
</dbReference>
<dbReference type="Pfam" id="PF00646">
    <property type="entry name" value="F-box"/>
    <property type="match status" value="1"/>
</dbReference>
<feature type="domain" description="F-box" evidence="1">
    <location>
        <begin position="45"/>
        <end position="77"/>
    </location>
</feature>
<dbReference type="Proteomes" id="UP000037136">
    <property type="component" value="Unassembled WGS sequence"/>
</dbReference>
<dbReference type="AlphaFoldDB" id="A0A2A9PDV6"/>
<evidence type="ECO:0000313" key="3">
    <source>
        <dbReference type="Proteomes" id="UP000037136"/>
    </source>
</evidence>
<reference evidence="2 3" key="2">
    <citation type="journal article" date="2017" name="Sci. Rep.">
        <title>Ant-infecting Ophiocordyceps genomes reveal a high diversity of potential behavioral manipulation genes and a possible major role for enterotoxins.</title>
        <authorList>
            <person name="de Bekker C."/>
            <person name="Ohm R.A."/>
            <person name="Evans H.C."/>
            <person name="Brachmann A."/>
            <person name="Hughes D.P."/>
        </authorList>
    </citation>
    <scope>NUCLEOTIDE SEQUENCE [LARGE SCALE GENOMIC DNA]</scope>
    <source>
        <strain evidence="2 3">SC16a</strain>
    </source>
</reference>
<dbReference type="OrthoDB" id="4430588at2759"/>